<name>A0A397UXA1_9GLOM</name>
<dbReference type="OrthoDB" id="2422304at2759"/>
<dbReference type="EMBL" id="QKWP01000837">
    <property type="protein sequence ID" value="RIB14372.1"/>
    <property type="molecule type" value="Genomic_DNA"/>
</dbReference>
<keyword evidence="2" id="KW-1185">Reference proteome</keyword>
<reference evidence="1 2" key="1">
    <citation type="submission" date="2018-06" db="EMBL/GenBank/DDBJ databases">
        <title>Comparative genomics reveals the genomic features of Rhizophagus irregularis, R. cerebriforme, R. diaphanum and Gigaspora rosea, and their symbiotic lifestyle signature.</title>
        <authorList>
            <person name="Morin E."/>
            <person name="San Clemente H."/>
            <person name="Chen E.C.H."/>
            <person name="De La Providencia I."/>
            <person name="Hainaut M."/>
            <person name="Kuo A."/>
            <person name="Kohler A."/>
            <person name="Murat C."/>
            <person name="Tang N."/>
            <person name="Roy S."/>
            <person name="Loubradou J."/>
            <person name="Henrissat B."/>
            <person name="Grigoriev I.V."/>
            <person name="Corradi N."/>
            <person name="Roux C."/>
            <person name="Martin F.M."/>
        </authorList>
    </citation>
    <scope>NUCLEOTIDE SEQUENCE [LARGE SCALE GENOMIC DNA]</scope>
    <source>
        <strain evidence="1 2">DAOM 194757</strain>
    </source>
</reference>
<proteinExistence type="predicted"/>
<sequence>MSFYIEKAISIARFISLPLKAPNCFKIRELEKNWAKLTKDKREPISMYQEKKELLP</sequence>
<protein>
    <submittedName>
        <fullName evidence="1">Uncharacterized protein</fullName>
    </submittedName>
</protein>
<accession>A0A397UXA1</accession>
<evidence type="ECO:0000313" key="2">
    <source>
        <dbReference type="Proteomes" id="UP000266673"/>
    </source>
</evidence>
<gene>
    <name evidence="1" type="ORF">C2G38_2195341</name>
</gene>
<dbReference type="Proteomes" id="UP000266673">
    <property type="component" value="Unassembled WGS sequence"/>
</dbReference>
<comment type="caution">
    <text evidence="1">The sequence shown here is derived from an EMBL/GenBank/DDBJ whole genome shotgun (WGS) entry which is preliminary data.</text>
</comment>
<evidence type="ECO:0000313" key="1">
    <source>
        <dbReference type="EMBL" id="RIB14372.1"/>
    </source>
</evidence>
<organism evidence="1 2">
    <name type="scientific">Gigaspora rosea</name>
    <dbReference type="NCBI Taxonomy" id="44941"/>
    <lineage>
        <taxon>Eukaryota</taxon>
        <taxon>Fungi</taxon>
        <taxon>Fungi incertae sedis</taxon>
        <taxon>Mucoromycota</taxon>
        <taxon>Glomeromycotina</taxon>
        <taxon>Glomeromycetes</taxon>
        <taxon>Diversisporales</taxon>
        <taxon>Gigasporaceae</taxon>
        <taxon>Gigaspora</taxon>
    </lineage>
</organism>
<dbReference type="AlphaFoldDB" id="A0A397UXA1"/>